<sequence>MGIISQEWKLSLAILLLVLVLLTGTPFSSAAAKKTNKNVKTNVFLSPKIDLSPGLVSNKIYYDVEFPRGHISLKSFNAELVDKSGNSIPLYQTYLHHWVVIRYHQPKNVTQNSQEGITFLRNNGFCQDDSLTQYYGLGSETRDTETYIPDPYGIEVGNPSEIPKGHVEKWLIVVHAIDTRGVEDRLGCNECKCELYNITKDEDGNNLSSNYKGGLQCCPDGSKCKLKKGFLGPIESIYLKYTVKWINWDSNFMVPAKIYIFDVTDTVKISNKSKAISLKHDCKVEYEVEPCNKSNLNGSGCVDVKRTSFPMQRGGYVIYGVGHQHAGAIGSTLYGQDGNVICNSTAKYGNGEEAGNEKGYVVGMTTCYPRQGSIKIVDGETLTLEIKYNNNIRHSGVMGLFYFLVVEKLPHHV</sequence>
<proteinExistence type="predicted"/>
<feature type="signal peptide" evidence="1">
    <location>
        <begin position="1"/>
        <end position="30"/>
    </location>
</feature>
<evidence type="ECO:0000313" key="3">
    <source>
        <dbReference type="Proteomes" id="UP000236291"/>
    </source>
</evidence>
<reference evidence="2 3" key="2">
    <citation type="journal article" date="2017" name="Front. Plant Sci.">
        <title>Gene Classification and Mining of Molecular Markers Useful in Red Clover (Trifolium pratense) Breeding.</title>
        <authorList>
            <person name="Istvanek J."/>
            <person name="Dluhosova J."/>
            <person name="Dluhos P."/>
            <person name="Patkova L."/>
            <person name="Nedelnik J."/>
            <person name="Repkova J."/>
        </authorList>
    </citation>
    <scope>NUCLEOTIDE SEQUENCE [LARGE SCALE GENOMIC DNA]</scope>
    <source>
        <strain evidence="3">cv. Tatra</strain>
        <tissue evidence="2">Young leaves</tissue>
    </source>
</reference>
<keyword evidence="1" id="KW-0732">Signal</keyword>
<dbReference type="EMBL" id="ASHM01032952">
    <property type="protein sequence ID" value="PNX77795.1"/>
    <property type="molecule type" value="Genomic_DNA"/>
</dbReference>
<dbReference type="PANTHER" id="PTHR33390:SF5">
    <property type="entry name" value="STRESS UP-REGULATED NOD 19-RELATED"/>
    <property type="match status" value="1"/>
</dbReference>
<feature type="chain" id="PRO_5014426346" evidence="1">
    <location>
        <begin position="31"/>
        <end position="413"/>
    </location>
</feature>
<comment type="caution">
    <text evidence="2">The sequence shown here is derived from an EMBL/GenBank/DDBJ whole genome shotgun (WGS) entry which is preliminary data.</text>
</comment>
<dbReference type="STRING" id="57577.A0A2K3LGY7"/>
<reference evidence="2 3" key="1">
    <citation type="journal article" date="2014" name="Am. J. Bot.">
        <title>Genome assembly and annotation for red clover (Trifolium pratense; Fabaceae).</title>
        <authorList>
            <person name="Istvanek J."/>
            <person name="Jaros M."/>
            <person name="Krenek A."/>
            <person name="Repkova J."/>
        </authorList>
    </citation>
    <scope>NUCLEOTIDE SEQUENCE [LARGE SCALE GENOMIC DNA]</scope>
    <source>
        <strain evidence="3">cv. Tatra</strain>
        <tissue evidence="2">Young leaves</tissue>
    </source>
</reference>
<dbReference type="Pfam" id="PF07712">
    <property type="entry name" value="SURNod19"/>
    <property type="match status" value="1"/>
</dbReference>
<dbReference type="InterPro" id="IPR011692">
    <property type="entry name" value="Stress_up-reg_Nod19"/>
</dbReference>
<accession>A0A2K3LGY7</accession>
<name>A0A2K3LGY7_TRIPR</name>
<evidence type="ECO:0000256" key="1">
    <source>
        <dbReference type="SAM" id="SignalP"/>
    </source>
</evidence>
<protein>
    <submittedName>
        <fullName evidence="2">Stress up-regulated Nod 19 protein</fullName>
    </submittedName>
</protein>
<dbReference type="Proteomes" id="UP000236291">
    <property type="component" value="Unassembled WGS sequence"/>
</dbReference>
<dbReference type="PANTHER" id="PTHR33390">
    <property type="entry name" value="STRESS UP-REGULATED NOD 19 PROTEIN"/>
    <property type="match status" value="1"/>
</dbReference>
<gene>
    <name evidence="2" type="ORF">L195_g033766</name>
</gene>
<evidence type="ECO:0000313" key="2">
    <source>
        <dbReference type="EMBL" id="PNX77795.1"/>
    </source>
</evidence>
<organism evidence="2 3">
    <name type="scientific">Trifolium pratense</name>
    <name type="common">Red clover</name>
    <dbReference type="NCBI Taxonomy" id="57577"/>
    <lineage>
        <taxon>Eukaryota</taxon>
        <taxon>Viridiplantae</taxon>
        <taxon>Streptophyta</taxon>
        <taxon>Embryophyta</taxon>
        <taxon>Tracheophyta</taxon>
        <taxon>Spermatophyta</taxon>
        <taxon>Magnoliopsida</taxon>
        <taxon>eudicotyledons</taxon>
        <taxon>Gunneridae</taxon>
        <taxon>Pentapetalae</taxon>
        <taxon>rosids</taxon>
        <taxon>fabids</taxon>
        <taxon>Fabales</taxon>
        <taxon>Fabaceae</taxon>
        <taxon>Papilionoideae</taxon>
        <taxon>50 kb inversion clade</taxon>
        <taxon>NPAAA clade</taxon>
        <taxon>Hologalegina</taxon>
        <taxon>IRL clade</taxon>
        <taxon>Trifolieae</taxon>
        <taxon>Trifolium</taxon>
    </lineage>
</organism>
<dbReference type="AlphaFoldDB" id="A0A2K3LGY7"/>